<feature type="transmembrane region" description="Helical" evidence="2">
    <location>
        <begin position="66"/>
        <end position="88"/>
    </location>
</feature>
<evidence type="ECO:0000259" key="3">
    <source>
        <dbReference type="Pfam" id="PF04024"/>
    </source>
</evidence>
<evidence type="ECO:0000313" key="4">
    <source>
        <dbReference type="EMBL" id="APZ35171.1"/>
    </source>
</evidence>
<dbReference type="STRING" id="36805.BOH66_13610"/>
<evidence type="ECO:0000256" key="1">
    <source>
        <dbReference type="SAM" id="MobiDB-lite"/>
    </source>
</evidence>
<dbReference type="Proteomes" id="UP000187185">
    <property type="component" value="Chromosome"/>
</dbReference>
<evidence type="ECO:0000313" key="5">
    <source>
        <dbReference type="Proteomes" id="UP000187185"/>
    </source>
</evidence>
<accession>A0A1P8UAM4</accession>
<feature type="compositionally biased region" description="Basic and acidic residues" evidence="1">
    <location>
        <begin position="243"/>
        <end position="263"/>
    </location>
</feature>
<feature type="transmembrane region" description="Helical" evidence="2">
    <location>
        <begin position="143"/>
        <end position="167"/>
    </location>
</feature>
<gene>
    <name evidence="4" type="ORF">BOH66_13610</name>
</gene>
<keyword evidence="2" id="KW-1133">Transmembrane helix</keyword>
<keyword evidence="2" id="KW-0812">Transmembrane</keyword>
<evidence type="ECO:0000256" key="2">
    <source>
        <dbReference type="SAM" id="Phobius"/>
    </source>
</evidence>
<dbReference type="RefSeq" id="WP_076691550.1">
    <property type="nucleotide sequence ID" value="NZ_CP018762.1"/>
</dbReference>
<dbReference type="Pfam" id="PF04024">
    <property type="entry name" value="PspC"/>
    <property type="match status" value="1"/>
</dbReference>
<feature type="compositionally biased region" description="Low complexity" evidence="1">
    <location>
        <begin position="217"/>
        <end position="232"/>
    </location>
</feature>
<sequence>MTTPLSDPGPPPVPPTAATAARAPFGDRFFAWTAGLGIVRGDGWIGGVAAGIAARLRVDPLIVRGILVVIGLFGFPVLFLYAVAWALLPNLDGDIPLQYALRGMFVPAHLGILAFAVLGLVPAPVPLFVGLPTIWSVAGSSGGLAAVMALAFVVGVAIVGALVFLIVRAARSASHATDPAVASEQRTASAAPVTPDSSAAAPGSGPDAAPADDEGADAAGFAASAPSPSPGSLAEPTQSLSDDSDRTRSLSERGTSETKRPDPDTDAYAAWREQHAAWKVQDDAWRRQQQDAARAARDQARRERHAHAAAFTAEAAERRRIRRLTAPRTPFAYVATVLGIAVVAGALVAVTSDAELAGALGLFVGALVVALGMVTAGIVRRRSGFLAFVTIALSAGGLAATAAPAVAALHLGGYGISNVGPERWPAAAPFVQPWGDLSISLSGTDSPTEPIHVEKGSGGTTVWVDADVTVHLDIRGGAGTVYTNASAGESIDVSEVPGAVSSSMPNGAPRVVATIPASVDESEDITDQTLVIDQRSGWIEILQWQSEDAQ</sequence>
<feature type="transmembrane region" description="Helical" evidence="2">
    <location>
        <begin position="330"/>
        <end position="350"/>
    </location>
</feature>
<feature type="transmembrane region" description="Helical" evidence="2">
    <location>
        <begin position="385"/>
        <end position="409"/>
    </location>
</feature>
<reference evidence="4 5" key="1">
    <citation type="submission" date="2016-12" db="EMBL/GenBank/DDBJ databases">
        <title>Complete genome sequence of Microbacterium aurum KACC 15219.</title>
        <authorList>
            <person name="Jung Y."/>
            <person name="Shin J.-H."/>
            <person name="Lee Y.-J."/>
            <person name="Yi H."/>
            <person name="Bahn Y.-S."/>
            <person name="Kim J.F."/>
            <person name="Lee D.-W."/>
        </authorList>
    </citation>
    <scope>NUCLEOTIDE SEQUENCE [LARGE SCALE GENOMIC DNA]</scope>
    <source>
        <strain evidence="4 5">KACC 15219</strain>
    </source>
</reference>
<keyword evidence="2" id="KW-0472">Membrane</keyword>
<keyword evidence="5" id="KW-1185">Reference proteome</keyword>
<feature type="domain" description="Phage shock protein PspC N-terminal" evidence="3">
    <location>
        <begin position="41"/>
        <end position="90"/>
    </location>
</feature>
<dbReference type="AlphaFoldDB" id="A0A1P8UAM4"/>
<dbReference type="InterPro" id="IPR007168">
    <property type="entry name" value="Phageshock_PspC_N"/>
</dbReference>
<protein>
    <recommendedName>
        <fullName evidence="3">Phage shock protein PspC N-terminal domain-containing protein</fullName>
    </recommendedName>
</protein>
<feature type="transmembrane region" description="Helical" evidence="2">
    <location>
        <begin position="100"/>
        <end position="123"/>
    </location>
</feature>
<name>A0A1P8UAM4_9MICO</name>
<dbReference type="EMBL" id="CP018762">
    <property type="protein sequence ID" value="APZ35171.1"/>
    <property type="molecule type" value="Genomic_DNA"/>
</dbReference>
<proteinExistence type="predicted"/>
<feature type="compositionally biased region" description="Low complexity" evidence="1">
    <location>
        <begin position="195"/>
        <end position="209"/>
    </location>
</feature>
<feature type="transmembrane region" description="Helical" evidence="2">
    <location>
        <begin position="356"/>
        <end position="378"/>
    </location>
</feature>
<organism evidence="4 5">
    <name type="scientific">Microbacterium aurum</name>
    <dbReference type="NCBI Taxonomy" id="36805"/>
    <lineage>
        <taxon>Bacteria</taxon>
        <taxon>Bacillati</taxon>
        <taxon>Actinomycetota</taxon>
        <taxon>Actinomycetes</taxon>
        <taxon>Micrococcales</taxon>
        <taxon>Microbacteriaceae</taxon>
        <taxon>Microbacterium</taxon>
    </lineage>
</organism>
<dbReference type="KEGG" id="maur:BOH66_13610"/>
<feature type="region of interest" description="Disordered" evidence="1">
    <location>
        <begin position="177"/>
        <end position="266"/>
    </location>
</feature>